<accession>A0ABN7T199</accession>
<dbReference type="Proteomes" id="UP001158576">
    <property type="component" value="Chromosome 2"/>
</dbReference>
<evidence type="ECO:0000256" key="2">
    <source>
        <dbReference type="ARBA" id="ARBA00008485"/>
    </source>
</evidence>
<dbReference type="Pfam" id="PF09806">
    <property type="entry name" value="CDK2AP"/>
    <property type="match status" value="1"/>
</dbReference>
<dbReference type="Gene3D" id="6.10.140.1300">
    <property type="match status" value="1"/>
</dbReference>
<feature type="coiled-coil region" evidence="5">
    <location>
        <begin position="9"/>
        <end position="67"/>
    </location>
</feature>
<reference evidence="6 7" key="1">
    <citation type="submission" date="2021-04" db="EMBL/GenBank/DDBJ databases">
        <authorList>
            <person name="Bliznina A."/>
        </authorList>
    </citation>
    <scope>NUCLEOTIDE SEQUENCE [LARGE SCALE GENOMIC DNA]</scope>
</reference>
<dbReference type="PANTHER" id="PTHR22607">
    <property type="entry name" value="DELETED IN ORAL CANCER 1/CDK2-ASSOCIATED PROTEIN 1"/>
    <property type="match status" value="1"/>
</dbReference>
<sequence>MSQPPPEILVAQQRLLEEAQRKTNEEIQRKLELLGKQVAAAQAQQQAEALMKQVQRKQQEELKAQQQMLLQKRKTPYRKPAVEKNPKIDEKFEDLFAVIGELGKDVNPTYGGSKSAKDRLTRGIQHARQLVRECLWESDKICDVQLKTLP</sequence>
<comment type="subcellular location">
    <subcellularLocation>
        <location evidence="1">Nucleus</location>
    </subcellularLocation>
</comment>
<evidence type="ECO:0000256" key="1">
    <source>
        <dbReference type="ARBA" id="ARBA00004123"/>
    </source>
</evidence>
<evidence type="ECO:0000256" key="5">
    <source>
        <dbReference type="SAM" id="Coils"/>
    </source>
</evidence>
<evidence type="ECO:0000313" key="6">
    <source>
        <dbReference type="EMBL" id="CAG5109859.1"/>
    </source>
</evidence>
<comment type="similarity">
    <text evidence="2">Belongs to the CDK2AP family.</text>
</comment>
<evidence type="ECO:0000256" key="3">
    <source>
        <dbReference type="ARBA" id="ARBA00022553"/>
    </source>
</evidence>
<keyword evidence="5" id="KW-0175">Coiled coil</keyword>
<evidence type="ECO:0000256" key="4">
    <source>
        <dbReference type="ARBA" id="ARBA00023242"/>
    </source>
</evidence>
<keyword evidence="3" id="KW-0597">Phosphoprotein</keyword>
<keyword evidence="4" id="KW-0539">Nucleus</keyword>
<dbReference type="EMBL" id="OU015567">
    <property type="protein sequence ID" value="CAG5109859.1"/>
    <property type="molecule type" value="Genomic_DNA"/>
</dbReference>
<dbReference type="InterPro" id="IPR017266">
    <property type="entry name" value="DOC_1/2"/>
</dbReference>
<dbReference type="PANTHER" id="PTHR22607:SF3">
    <property type="entry name" value="CDK2-ASSOCIATED PROTEIN 1, ISOFORM B"/>
    <property type="match status" value="1"/>
</dbReference>
<keyword evidence="7" id="KW-1185">Reference proteome</keyword>
<protein>
    <submittedName>
        <fullName evidence="6">Oidioi.mRNA.OKI2018_I69.chr2.g4335.t1.cds</fullName>
    </submittedName>
</protein>
<proteinExistence type="inferred from homology"/>
<organism evidence="6 7">
    <name type="scientific">Oikopleura dioica</name>
    <name type="common">Tunicate</name>
    <dbReference type="NCBI Taxonomy" id="34765"/>
    <lineage>
        <taxon>Eukaryota</taxon>
        <taxon>Metazoa</taxon>
        <taxon>Chordata</taxon>
        <taxon>Tunicata</taxon>
        <taxon>Appendicularia</taxon>
        <taxon>Copelata</taxon>
        <taxon>Oikopleuridae</taxon>
        <taxon>Oikopleura</taxon>
    </lineage>
</organism>
<name>A0ABN7T199_OIKDI</name>
<evidence type="ECO:0000313" key="7">
    <source>
        <dbReference type="Proteomes" id="UP001158576"/>
    </source>
</evidence>
<gene>
    <name evidence="6" type="ORF">OKIOD_LOCUS13100</name>
</gene>